<feature type="transmembrane region" description="Helical" evidence="5">
    <location>
        <begin position="49"/>
        <end position="75"/>
    </location>
</feature>
<dbReference type="Pfam" id="PF07690">
    <property type="entry name" value="MFS_1"/>
    <property type="match status" value="1"/>
</dbReference>
<feature type="transmembrane region" description="Helical" evidence="5">
    <location>
        <begin position="458"/>
        <end position="481"/>
    </location>
</feature>
<dbReference type="PANTHER" id="PTHR24064">
    <property type="entry name" value="SOLUTE CARRIER FAMILY 22 MEMBER"/>
    <property type="match status" value="1"/>
</dbReference>
<keyword evidence="2 5" id="KW-0812">Transmembrane</keyword>
<dbReference type="PROSITE" id="PS50850">
    <property type="entry name" value="MFS"/>
    <property type="match status" value="1"/>
</dbReference>
<evidence type="ECO:0000256" key="5">
    <source>
        <dbReference type="SAM" id="Phobius"/>
    </source>
</evidence>
<dbReference type="SUPFAM" id="SSF103473">
    <property type="entry name" value="MFS general substrate transporter"/>
    <property type="match status" value="1"/>
</dbReference>
<evidence type="ECO:0000256" key="1">
    <source>
        <dbReference type="ARBA" id="ARBA00004141"/>
    </source>
</evidence>
<feature type="domain" description="Major facilitator superfamily (MFS) profile" evidence="6">
    <location>
        <begin position="41"/>
        <end position="484"/>
    </location>
</feature>
<dbReference type="GO" id="GO:0022857">
    <property type="term" value="F:transmembrane transporter activity"/>
    <property type="evidence" value="ECO:0007669"/>
    <property type="project" value="InterPro"/>
</dbReference>
<dbReference type="Gene3D" id="1.20.1250.20">
    <property type="entry name" value="MFS general substrate transporter like domains"/>
    <property type="match status" value="1"/>
</dbReference>
<feature type="transmembrane region" description="Helical" evidence="5">
    <location>
        <begin position="313"/>
        <end position="334"/>
    </location>
</feature>
<evidence type="ECO:0000313" key="8">
    <source>
        <dbReference type="WBParaSite" id="jg7707"/>
    </source>
</evidence>
<feature type="transmembrane region" description="Helical" evidence="5">
    <location>
        <begin position="374"/>
        <end position="392"/>
    </location>
</feature>
<comment type="subcellular location">
    <subcellularLocation>
        <location evidence="1">Membrane</location>
        <topology evidence="1">Multi-pass membrane protein</topology>
    </subcellularLocation>
</comment>
<dbReference type="Proteomes" id="UP000887574">
    <property type="component" value="Unplaced"/>
</dbReference>
<dbReference type="AlphaFoldDB" id="A0A915EKI2"/>
<keyword evidence="7" id="KW-1185">Reference proteome</keyword>
<proteinExistence type="predicted"/>
<keyword evidence="4 5" id="KW-0472">Membrane</keyword>
<feature type="transmembrane region" description="Helical" evidence="5">
    <location>
        <begin position="434"/>
        <end position="452"/>
    </location>
</feature>
<accession>A0A915EKI2</accession>
<name>A0A915EKI2_9BILA</name>
<feature type="transmembrane region" description="Helical" evidence="5">
    <location>
        <begin position="129"/>
        <end position="154"/>
    </location>
</feature>
<protein>
    <submittedName>
        <fullName evidence="8">Major facilitator superfamily (MFS) profile domain-containing protein</fullName>
    </submittedName>
</protein>
<organism evidence="7 8">
    <name type="scientific">Ditylenchus dipsaci</name>
    <dbReference type="NCBI Taxonomy" id="166011"/>
    <lineage>
        <taxon>Eukaryota</taxon>
        <taxon>Metazoa</taxon>
        <taxon>Ecdysozoa</taxon>
        <taxon>Nematoda</taxon>
        <taxon>Chromadorea</taxon>
        <taxon>Rhabditida</taxon>
        <taxon>Tylenchina</taxon>
        <taxon>Tylenchomorpha</taxon>
        <taxon>Sphaerularioidea</taxon>
        <taxon>Anguinidae</taxon>
        <taxon>Anguininae</taxon>
        <taxon>Ditylenchus</taxon>
    </lineage>
</organism>
<evidence type="ECO:0000256" key="2">
    <source>
        <dbReference type="ARBA" id="ARBA00022692"/>
    </source>
</evidence>
<dbReference type="WBParaSite" id="jg7707">
    <property type="protein sequence ID" value="jg7707"/>
    <property type="gene ID" value="jg7707"/>
</dbReference>
<evidence type="ECO:0000256" key="4">
    <source>
        <dbReference type="ARBA" id="ARBA00023136"/>
    </source>
</evidence>
<dbReference type="InterPro" id="IPR036259">
    <property type="entry name" value="MFS_trans_sf"/>
</dbReference>
<dbReference type="InterPro" id="IPR011701">
    <property type="entry name" value="MFS"/>
</dbReference>
<evidence type="ECO:0000259" key="6">
    <source>
        <dbReference type="PROSITE" id="PS50850"/>
    </source>
</evidence>
<evidence type="ECO:0000313" key="7">
    <source>
        <dbReference type="Proteomes" id="UP000887574"/>
    </source>
</evidence>
<feature type="transmembrane region" description="Helical" evidence="5">
    <location>
        <begin position="346"/>
        <end position="367"/>
    </location>
</feature>
<evidence type="ECO:0000256" key="3">
    <source>
        <dbReference type="ARBA" id="ARBA00022989"/>
    </source>
</evidence>
<dbReference type="GO" id="GO:0016020">
    <property type="term" value="C:membrane"/>
    <property type="evidence" value="ECO:0007669"/>
    <property type="project" value="UniProtKB-SubCell"/>
</dbReference>
<feature type="transmembrane region" description="Helical" evidence="5">
    <location>
        <begin position="215"/>
        <end position="234"/>
    </location>
</feature>
<keyword evidence="3 5" id="KW-1133">Transmembrane helix</keyword>
<feature type="transmembrane region" description="Helical" evidence="5">
    <location>
        <begin position="186"/>
        <end position="209"/>
    </location>
</feature>
<feature type="transmembrane region" description="Helical" evidence="5">
    <location>
        <begin position="404"/>
        <end position="422"/>
    </location>
</feature>
<reference evidence="8" key="1">
    <citation type="submission" date="2022-11" db="UniProtKB">
        <authorList>
            <consortium name="WormBaseParasite"/>
        </authorList>
    </citation>
    <scope>IDENTIFICATION</scope>
</reference>
<dbReference type="InterPro" id="IPR020846">
    <property type="entry name" value="MFS_dom"/>
</dbReference>
<sequence>MDGPHHKSAVAPDENRLEVSTPMLARDELDNLHDLTPDQVLSIFGSTNLYLLFIWAAMANVWCLTAFPIMVSAFIMGEPCVIVNSTLPKAKCHPAEGTLAKEFNLTTDNSAIQQHFPTFIADLKGRQPVLVWCLFAQSLLGCLSAFAPNIYLFILSRFLQGVCTNGSGSTPWVLAYESVPLKLRSYTAMVFGLFWVVGYCSLGPMAYFVRDWRHLIIVGTSPMLLFSVLYYLTIPESLHYLVSRGKQKHVARWLTKANTFATLTGSAKMTDYQVEHFSQNICEKLAQKTMKENQLGRASKYGLFHELLTNRRLLLYTLVLVYLWTCDNFVYYGLSLFSTQLAGNRYINFMLMGAVEIPSYLVSPALLDRLGRRTFVSLCHLLAAVSFFTILFTDNNPGVSLSMWLLGKFAISCAFTCLFVYASEVFPTVSRNGCIGICSVVGNLGGVFAPTVRSMSLISPMLPLLFFGVSAAMGGLLTLLLPEL</sequence>